<reference evidence="2" key="1">
    <citation type="submission" date="2021-05" db="EMBL/GenBank/DDBJ databases">
        <authorList>
            <person name="Alioto T."/>
            <person name="Alioto T."/>
            <person name="Gomez Garrido J."/>
        </authorList>
    </citation>
    <scope>NUCLEOTIDE SEQUENCE</scope>
</reference>
<keyword evidence="1" id="KW-0812">Transmembrane</keyword>
<dbReference type="EMBL" id="HBUF01241208">
    <property type="protein sequence ID" value="CAG6677045.1"/>
    <property type="molecule type" value="Transcribed_RNA"/>
</dbReference>
<keyword evidence="1" id="KW-1133">Transmembrane helix</keyword>
<dbReference type="AlphaFoldDB" id="A0A8D8X0D7"/>
<organism evidence="2">
    <name type="scientific">Cacopsylla melanoneura</name>
    <dbReference type="NCBI Taxonomy" id="428564"/>
    <lineage>
        <taxon>Eukaryota</taxon>
        <taxon>Metazoa</taxon>
        <taxon>Ecdysozoa</taxon>
        <taxon>Arthropoda</taxon>
        <taxon>Hexapoda</taxon>
        <taxon>Insecta</taxon>
        <taxon>Pterygota</taxon>
        <taxon>Neoptera</taxon>
        <taxon>Paraneoptera</taxon>
        <taxon>Hemiptera</taxon>
        <taxon>Sternorrhyncha</taxon>
        <taxon>Psylloidea</taxon>
        <taxon>Psyllidae</taxon>
        <taxon>Psyllinae</taxon>
        <taxon>Cacopsylla</taxon>
    </lineage>
</organism>
<evidence type="ECO:0000256" key="1">
    <source>
        <dbReference type="SAM" id="Phobius"/>
    </source>
</evidence>
<feature type="transmembrane region" description="Helical" evidence="1">
    <location>
        <begin position="61"/>
        <end position="83"/>
    </location>
</feature>
<sequence>MYLIVMFNVKRVKFLQEKDVLNRLFSLTRDQQMKALPLRWGVGSTLSVVHNKFVCRLSTHLSFVMGILCHSSTLVHCFISLLLETGHVTLFDWFYNKECCNIMTKFN</sequence>
<protein>
    <submittedName>
        <fullName evidence="2">Uncharacterized protein</fullName>
    </submittedName>
</protein>
<accession>A0A8D8X0D7</accession>
<name>A0A8D8X0D7_9HEMI</name>
<proteinExistence type="predicted"/>
<evidence type="ECO:0000313" key="2">
    <source>
        <dbReference type="EMBL" id="CAG6677045.1"/>
    </source>
</evidence>
<keyword evidence="1" id="KW-0472">Membrane</keyword>